<comment type="caution">
    <text evidence="10">The sequence shown here is derived from an EMBL/GenBank/DDBJ whole genome shotgun (WGS) entry which is preliminary data.</text>
</comment>
<keyword evidence="7" id="KW-0411">Iron-sulfur</keyword>
<feature type="region of interest" description="Disordered" evidence="8">
    <location>
        <begin position="406"/>
        <end position="429"/>
    </location>
</feature>
<protein>
    <submittedName>
        <fullName evidence="10">FAD-dependent oxidoreductase</fullName>
    </submittedName>
</protein>
<dbReference type="InterPro" id="IPR052034">
    <property type="entry name" value="NasD-like"/>
</dbReference>
<evidence type="ECO:0000256" key="3">
    <source>
        <dbReference type="ARBA" id="ARBA00022617"/>
    </source>
</evidence>
<name>A0A7W3WJE9_9ACTN</name>
<dbReference type="PANTHER" id="PTHR43809:SF1">
    <property type="entry name" value="NITRITE REDUCTASE (NADH) LARGE SUBUNIT"/>
    <property type="match status" value="1"/>
</dbReference>
<evidence type="ECO:0000256" key="5">
    <source>
        <dbReference type="ARBA" id="ARBA00023002"/>
    </source>
</evidence>
<feature type="compositionally biased region" description="Low complexity" evidence="8">
    <location>
        <begin position="411"/>
        <end position="429"/>
    </location>
</feature>
<proteinExistence type="predicted"/>
<dbReference type="InterPro" id="IPR023753">
    <property type="entry name" value="FAD/NAD-binding_dom"/>
</dbReference>
<keyword evidence="5" id="KW-0560">Oxidoreductase</keyword>
<dbReference type="PRINTS" id="PR00368">
    <property type="entry name" value="FADPNR"/>
</dbReference>
<dbReference type="GO" id="GO:0016491">
    <property type="term" value="F:oxidoreductase activity"/>
    <property type="evidence" value="ECO:0007669"/>
    <property type="project" value="UniProtKB-KW"/>
</dbReference>
<evidence type="ECO:0000256" key="8">
    <source>
        <dbReference type="SAM" id="MobiDB-lite"/>
    </source>
</evidence>
<dbReference type="RefSeq" id="WP_181353922.1">
    <property type="nucleotide sequence ID" value="NZ_JABJWZ010000047.1"/>
</dbReference>
<dbReference type="Gene3D" id="3.50.50.60">
    <property type="entry name" value="FAD/NAD(P)-binding domain"/>
    <property type="match status" value="2"/>
</dbReference>
<accession>A0A7W3WJE9</accession>
<keyword evidence="3" id="KW-0349">Heme</keyword>
<evidence type="ECO:0000259" key="9">
    <source>
        <dbReference type="Pfam" id="PF07992"/>
    </source>
</evidence>
<evidence type="ECO:0000256" key="1">
    <source>
        <dbReference type="ARBA" id="ARBA00001929"/>
    </source>
</evidence>
<dbReference type="EMBL" id="JABJWZ010000047">
    <property type="protein sequence ID" value="MBB1253310.1"/>
    <property type="molecule type" value="Genomic_DNA"/>
</dbReference>
<dbReference type="GO" id="GO:0046872">
    <property type="term" value="F:metal ion binding"/>
    <property type="evidence" value="ECO:0007669"/>
    <property type="project" value="UniProtKB-KW"/>
</dbReference>
<feature type="domain" description="FAD/NAD(P)-binding" evidence="9">
    <location>
        <begin position="11"/>
        <end position="288"/>
    </location>
</feature>
<comment type="cofactor">
    <cofactor evidence="1">
        <name>siroheme</name>
        <dbReference type="ChEBI" id="CHEBI:60052"/>
    </cofactor>
</comment>
<evidence type="ECO:0000313" key="11">
    <source>
        <dbReference type="Proteomes" id="UP000525686"/>
    </source>
</evidence>
<dbReference type="InterPro" id="IPR036188">
    <property type="entry name" value="FAD/NAD-bd_sf"/>
</dbReference>
<keyword evidence="4" id="KW-0479">Metal-binding</keyword>
<evidence type="ECO:0000256" key="4">
    <source>
        <dbReference type="ARBA" id="ARBA00022723"/>
    </source>
</evidence>
<sequence>MTTATRRARTLVVVGHGMTGHRLVDGVRKRDTLGQWRVVVLAEERHPAYDRVGLSSYLAGKSRADLTLAGPEHLADPRLTLRLGCPAVAVDRARRSVRTADGDTVRYDALVLATGSRPFVPPVPGRDLDGCFVYRTLDDLDLIRGAARPGRSAVVVGGGLLGLEAAEALRLLGMRPHVVEAAPHLMPAQLDAGAAEILRRHADGLGMTPHCGTSLASVDARPDGRVGSVTLTDGTVLRARLVVFAAGIRPRDELAATLGLPLGERGGLLVDAHCRTSDERVSAVGECAAVNGRCHGLLAPGNRMADLVAERLTGGTPPPFDDTETGTTLKLLGVRVATFGSGRPAAGERVVEVAFTEGTDRYAKVFLHPDSGVLLGGILAGGTGSRATLAPLVGRPAPSDLEQLLLPEIPSDPSDPSDPSGRSRPSSGH</sequence>
<reference evidence="11" key="1">
    <citation type="submission" date="2020-05" db="EMBL/GenBank/DDBJ databases">
        <title>Classification of alakaliphilic streptomycetes isolated from an alkaline soil next to Lonar Crater, India and a proposal for the recognition of Streptomyces alkaliterrae sp. nov.</title>
        <authorList>
            <person name="Golinska P."/>
        </authorList>
    </citation>
    <scope>NUCLEOTIDE SEQUENCE [LARGE SCALE GENOMIC DNA]</scope>
    <source>
        <strain evidence="11">OF3</strain>
    </source>
</reference>
<comment type="pathway">
    <text evidence="2">Nitrogen metabolism; nitrate reduction (assimilation).</text>
</comment>
<keyword evidence="6" id="KW-0408">Iron</keyword>
<gene>
    <name evidence="10" type="ORF">H3146_07980</name>
</gene>
<organism evidence="10 11">
    <name type="scientific">Streptomyces alkaliterrae</name>
    <dbReference type="NCBI Taxonomy" id="2213162"/>
    <lineage>
        <taxon>Bacteria</taxon>
        <taxon>Bacillati</taxon>
        <taxon>Actinomycetota</taxon>
        <taxon>Actinomycetes</taxon>
        <taxon>Kitasatosporales</taxon>
        <taxon>Streptomycetaceae</taxon>
        <taxon>Streptomyces</taxon>
    </lineage>
</organism>
<dbReference type="GO" id="GO:0051536">
    <property type="term" value="F:iron-sulfur cluster binding"/>
    <property type="evidence" value="ECO:0007669"/>
    <property type="project" value="UniProtKB-KW"/>
</dbReference>
<evidence type="ECO:0000256" key="2">
    <source>
        <dbReference type="ARBA" id="ARBA00005096"/>
    </source>
</evidence>
<dbReference type="PRINTS" id="PR00411">
    <property type="entry name" value="PNDRDTASEI"/>
</dbReference>
<evidence type="ECO:0000256" key="7">
    <source>
        <dbReference type="ARBA" id="ARBA00023014"/>
    </source>
</evidence>
<dbReference type="Pfam" id="PF07992">
    <property type="entry name" value="Pyr_redox_2"/>
    <property type="match status" value="1"/>
</dbReference>
<dbReference type="PANTHER" id="PTHR43809">
    <property type="entry name" value="NITRITE REDUCTASE (NADH) LARGE SUBUNIT"/>
    <property type="match status" value="1"/>
</dbReference>
<evidence type="ECO:0000313" key="10">
    <source>
        <dbReference type="EMBL" id="MBB1253310.1"/>
    </source>
</evidence>
<dbReference type="AlphaFoldDB" id="A0A7W3WJE9"/>
<dbReference type="SUPFAM" id="SSF51905">
    <property type="entry name" value="FAD/NAD(P)-binding domain"/>
    <property type="match status" value="2"/>
</dbReference>
<dbReference type="Proteomes" id="UP000525686">
    <property type="component" value="Unassembled WGS sequence"/>
</dbReference>
<evidence type="ECO:0000256" key="6">
    <source>
        <dbReference type="ARBA" id="ARBA00023004"/>
    </source>
</evidence>